<accession>A0A2P5X7S6</accession>
<dbReference type="Proteomes" id="UP000239757">
    <property type="component" value="Unassembled WGS sequence"/>
</dbReference>
<dbReference type="InterPro" id="IPR023631">
    <property type="entry name" value="Amidase_dom"/>
</dbReference>
<dbReference type="Gene3D" id="1.25.40.10">
    <property type="entry name" value="Tetratricopeptide repeat domain"/>
    <property type="match status" value="1"/>
</dbReference>
<dbReference type="PANTHER" id="PTHR46310:SF5">
    <property type="entry name" value="OUTER ENVELOPE PROTEIN 64, CHLOROPLASTIC"/>
    <property type="match status" value="1"/>
</dbReference>
<name>A0A2P5X7S6_GOSBA</name>
<dbReference type="InterPro" id="IPR011990">
    <property type="entry name" value="TPR-like_helical_dom_sf"/>
</dbReference>
<evidence type="ECO:0000259" key="3">
    <source>
        <dbReference type="Pfam" id="PF01425"/>
    </source>
</evidence>
<feature type="domain" description="Amidase" evidence="3">
    <location>
        <begin position="382"/>
        <end position="425"/>
    </location>
</feature>
<dbReference type="SMART" id="SM00028">
    <property type="entry name" value="TPR"/>
    <property type="match status" value="3"/>
</dbReference>
<sequence>MASHAANLWVLLGLGLAGIFLMTKRLKKTIKADFGAFIQKLELLPPPQPAPPKAPHPLTGLNFAVSDVFDIEGYVTGFGHPDWLRTHEPSTRTSPVVLALVEGGATCIGKTVVDELAYIDTLGGIRVPAAFCGVIGFRPSHGVISNTGIIPVSSSLDTVGLFAKDPSTLRRVGLVLLQLPFSVQRNPKQILLADDCFELLKIPKDRISQVVTNSTEKHFGRQVLKHENLEKYFSSKVPSLKEFYSQKINGDSKFSSLTLLANVAQILQRYEFKCTHGEWINSEKPVLDSAISAQINETLDMTDKEIEICKSIRTEMRLAVNNLLKDDGILVIPTTAYPPPKLGSKEIFSDDYQNRSFSLLSIASISGCCQICKMLAAFACLIFSIHGENKHYSTPTNPAAPARIPGGSSSGAAVAVAADFVDFSLVTLPLGYHDKCPVSVSFIARHGGDRFLLDTVQTVYSSLQEHADTVAKSKLSPNAVNQEHSAEVVKEKGNQAYKDKQWQKAIGFYTEAIKLSGNNATYYSNRAAAYLELGSFLQAEADCSKAISLDKKNVKAYLRRGTAREMLGYYKEAIEDFSYALVLEPTNKRAALSADRLRKVFQ</sequence>
<dbReference type="InterPro" id="IPR019734">
    <property type="entry name" value="TPR_rpt"/>
</dbReference>
<evidence type="ECO:0000256" key="2">
    <source>
        <dbReference type="SAM" id="Phobius"/>
    </source>
</evidence>
<dbReference type="PROSITE" id="PS50293">
    <property type="entry name" value="TPR_REGION"/>
    <property type="match status" value="1"/>
</dbReference>
<dbReference type="Gene3D" id="3.90.1300.10">
    <property type="entry name" value="Amidase signature (AS) domain"/>
    <property type="match status" value="3"/>
</dbReference>
<dbReference type="SUPFAM" id="SSF48452">
    <property type="entry name" value="TPR-like"/>
    <property type="match status" value="1"/>
</dbReference>
<protein>
    <recommendedName>
        <fullName evidence="3">Amidase domain-containing protein</fullName>
    </recommendedName>
</protein>
<reference evidence="4 5" key="1">
    <citation type="submission" date="2015-01" db="EMBL/GenBank/DDBJ databases">
        <title>Genome of allotetraploid Gossypium barbadense reveals genomic plasticity and fiber elongation in cotton evolution.</title>
        <authorList>
            <person name="Chen X."/>
            <person name="Liu X."/>
            <person name="Zhao B."/>
            <person name="Zheng H."/>
            <person name="Hu Y."/>
            <person name="Lu G."/>
            <person name="Yang C."/>
            <person name="Chen J."/>
            <person name="Shan C."/>
            <person name="Zhang L."/>
            <person name="Zhou Y."/>
            <person name="Wang L."/>
            <person name="Guo W."/>
            <person name="Bai Y."/>
            <person name="Ruan J."/>
            <person name="Shangguan X."/>
            <person name="Mao Y."/>
            <person name="Jiang J."/>
            <person name="Zhu Y."/>
            <person name="Lei J."/>
            <person name="Kang H."/>
            <person name="Chen S."/>
            <person name="He X."/>
            <person name="Wang R."/>
            <person name="Wang Y."/>
            <person name="Chen J."/>
            <person name="Wang L."/>
            <person name="Yu S."/>
            <person name="Wang B."/>
            <person name="Wei J."/>
            <person name="Song S."/>
            <person name="Lu X."/>
            <person name="Gao Z."/>
            <person name="Gu W."/>
            <person name="Deng X."/>
            <person name="Ma D."/>
            <person name="Wang S."/>
            <person name="Liang W."/>
            <person name="Fang L."/>
            <person name="Cai C."/>
            <person name="Zhu X."/>
            <person name="Zhou B."/>
            <person name="Zhang Y."/>
            <person name="Chen Z."/>
            <person name="Xu S."/>
            <person name="Zhu R."/>
            <person name="Wang S."/>
            <person name="Zhang T."/>
            <person name="Zhao G."/>
        </authorList>
    </citation>
    <scope>NUCLEOTIDE SEQUENCE [LARGE SCALE GENOMIC DNA]</scope>
    <source>
        <strain evidence="5">cv. Xinhai21</strain>
        <tissue evidence="4">Leaf</tissue>
    </source>
</reference>
<dbReference type="InterPro" id="IPR036928">
    <property type="entry name" value="AS_sf"/>
</dbReference>
<keyword evidence="2" id="KW-1133">Transmembrane helix</keyword>
<dbReference type="OrthoDB" id="245563at2759"/>
<keyword evidence="1" id="KW-0802">TPR repeat</keyword>
<feature type="repeat" description="TPR" evidence="1">
    <location>
        <begin position="554"/>
        <end position="587"/>
    </location>
</feature>
<evidence type="ECO:0000313" key="4">
    <source>
        <dbReference type="EMBL" id="PPR99389.1"/>
    </source>
</evidence>
<feature type="transmembrane region" description="Helical" evidence="2">
    <location>
        <begin position="6"/>
        <end position="23"/>
    </location>
</feature>
<keyword evidence="2" id="KW-0472">Membrane</keyword>
<dbReference type="Pfam" id="PF01425">
    <property type="entry name" value="Amidase"/>
    <property type="match status" value="2"/>
</dbReference>
<evidence type="ECO:0000256" key="1">
    <source>
        <dbReference type="PROSITE-ProRule" id="PRU00339"/>
    </source>
</evidence>
<dbReference type="PANTHER" id="PTHR46310">
    <property type="entry name" value="AMIDASE 1"/>
    <property type="match status" value="1"/>
</dbReference>
<keyword evidence="2" id="KW-0812">Transmembrane</keyword>
<dbReference type="PROSITE" id="PS50005">
    <property type="entry name" value="TPR"/>
    <property type="match status" value="2"/>
</dbReference>
<dbReference type="SUPFAM" id="SSF75304">
    <property type="entry name" value="Amidase signature (AS) enzymes"/>
    <property type="match status" value="2"/>
</dbReference>
<dbReference type="AlphaFoldDB" id="A0A2P5X7S6"/>
<proteinExistence type="predicted"/>
<feature type="repeat" description="TPR" evidence="1">
    <location>
        <begin position="520"/>
        <end position="553"/>
    </location>
</feature>
<evidence type="ECO:0000313" key="5">
    <source>
        <dbReference type="Proteomes" id="UP000239757"/>
    </source>
</evidence>
<organism evidence="4 5">
    <name type="scientific">Gossypium barbadense</name>
    <name type="common">Sea Island cotton</name>
    <name type="synonym">Hibiscus barbadensis</name>
    <dbReference type="NCBI Taxonomy" id="3634"/>
    <lineage>
        <taxon>Eukaryota</taxon>
        <taxon>Viridiplantae</taxon>
        <taxon>Streptophyta</taxon>
        <taxon>Embryophyta</taxon>
        <taxon>Tracheophyta</taxon>
        <taxon>Spermatophyta</taxon>
        <taxon>Magnoliopsida</taxon>
        <taxon>eudicotyledons</taxon>
        <taxon>Gunneridae</taxon>
        <taxon>Pentapetalae</taxon>
        <taxon>rosids</taxon>
        <taxon>malvids</taxon>
        <taxon>Malvales</taxon>
        <taxon>Malvaceae</taxon>
        <taxon>Malvoideae</taxon>
        <taxon>Gossypium</taxon>
    </lineage>
</organism>
<gene>
    <name evidence="4" type="ORF">GOBAR_AA21264</name>
</gene>
<feature type="domain" description="Amidase" evidence="3">
    <location>
        <begin position="120"/>
        <end position="169"/>
    </location>
</feature>
<dbReference type="EMBL" id="KZ665498">
    <property type="protein sequence ID" value="PPR99389.1"/>
    <property type="molecule type" value="Genomic_DNA"/>
</dbReference>